<name>A0AAU9FVF0_DROMD</name>
<sequence>MSANSSTSDVEDRLDNFFIRKPTHTPKSTDDPKSGAPIIHENIPLTLNDVLRPENARTMHHIENAYSTTALRHWK</sequence>
<gene>
    <name evidence="2" type="ORF">DMAD_07345</name>
</gene>
<dbReference type="Proteomes" id="UP001500889">
    <property type="component" value="Chromosome J"/>
</dbReference>
<evidence type="ECO:0000256" key="1">
    <source>
        <dbReference type="SAM" id="MobiDB-lite"/>
    </source>
</evidence>
<dbReference type="AlphaFoldDB" id="A0AAU9FVF0"/>
<feature type="region of interest" description="Disordered" evidence="1">
    <location>
        <begin position="1"/>
        <end position="40"/>
    </location>
</feature>
<reference evidence="2 3" key="1">
    <citation type="submission" date="2024-02" db="EMBL/GenBank/DDBJ databases">
        <title>A chromosome-level genome assembly of Drosophila madeirensis, a fruit fly species endemic to Madeira island.</title>
        <authorList>
            <person name="Tomihara K."/>
            <person name="Llopart A."/>
            <person name="Yamamoto D."/>
        </authorList>
    </citation>
    <scope>NUCLEOTIDE SEQUENCE [LARGE SCALE GENOMIC DNA]</scope>
    <source>
        <strain evidence="2 3">RF1</strain>
    </source>
</reference>
<keyword evidence="3" id="KW-1185">Reference proteome</keyword>
<evidence type="ECO:0000313" key="2">
    <source>
        <dbReference type="EMBL" id="BFF99436.1"/>
    </source>
</evidence>
<protein>
    <submittedName>
        <fullName evidence="2">Uncharacterized protein</fullName>
    </submittedName>
</protein>
<evidence type="ECO:0000313" key="3">
    <source>
        <dbReference type="Proteomes" id="UP001500889"/>
    </source>
</evidence>
<proteinExistence type="predicted"/>
<accession>A0AAU9FVF0</accession>
<organism evidence="2 3">
    <name type="scientific">Drosophila madeirensis</name>
    <name type="common">Fruit fly</name>
    <dbReference type="NCBI Taxonomy" id="30013"/>
    <lineage>
        <taxon>Eukaryota</taxon>
        <taxon>Metazoa</taxon>
        <taxon>Ecdysozoa</taxon>
        <taxon>Arthropoda</taxon>
        <taxon>Hexapoda</taxon>
        <taxon>Insecta</taxon>
        <taxon>Pterygota</taxon>
        <taxon>Neoptera</taxon>
        <taxon>Endopterygota</taxon>
        <taxon>Diptera</taxon>
        <taxon>Brachycera</taxon>
        <taxon>Muscomorpha</taxon>
        <taxon>Ephydroidea</taxon>
        <taxon>Drosophilidae</taxon>
        <taxon>Drosophila</taxon>
        <taxon>Sophophora</taxon>
    </lineage>
</organism>
<dbReference type="EMBL" id="AP029265">
    <property type="protein sequence ID" value="BFF99436.1"/>
    <property type="molecule type" value="Genomic_DNA"/>
</dbReference>